<dbReference type="EMBL" id="BEZZ01001829">
    <property type="protein sequence ID" value="GCC20540.1"/>
    <property type="molecule type" value="Genomic_DNA"/>
</dbReference>
<dbReference type="STRING" id="137246.A0A401RRD3"/>
<dbReference type="Proteomes" id="UP000287033">
    <property type="component" value="Unassembled WGS sequence"/>
</dbReference>
<accession>A0A401RRD3</accession>
<feature type="non-terminal residue" evidence="2">
    <location>
        <position position="209"/>
    </location>
</feature>
<protein>
    <submittedName>
        <fullName evidence="2">Uncharacterized protein</fullName>
    </submittedName>
</protein>
<organism evidence="2 3">
    <name type="scientific">Chiloscyllium punctatum</name>
    <name type="common">Brownbanded bambooshark</name>
    <name type="synonym">Hemiscyllium punctatum</name>
    <dbReference type="NCBI Taxonomy" id="137246"/>
    <lineage>
        <taxon>Eukaryota</taxon>
        <taxon>Metazoa</taxon>
        <taxon>Chordata</taxon>
        <taxon>Craniata</taxon>
        <taxon>Vertebrata</taxon>
        <taxon>Chondrichthyes</taxon>
        <taxon>Elasmobranchii</taxon>
        <taxon>Galeomorphii</taxon>
        <taxon>Galeoidea</taxon>
        <taxon>Orectolobiformes</taxon>
        <taxon>Hemiscylliidae</taxon>
        <taxon>Chiloscyllium</taxon>
    </lineage>
</organism>
<evidence type="ECO:0000256" key="1">
    <source>
        <dbReference type="SAM" id="MobiDB-lite"/>
    </source>
</evidence>
<gene>
    <name evidence="2" type="ORF">chiPu_0019102</name>
</gene>
<comment type="caution">
    <text evidence="2">The sequence shown here is derived from an EMBL/GenBank/DDBJ whole genome shotgun (WGS) entry which is preliminary data.</text>
</comment>
<reference evidence="2 3" key="1">
    <citation type="journal article" date="2018" name="Nat. Ecol. Evol.">
        <title>Shark genomes provide insights into elasmobranch evolution and the origin of vertebrates.</title>
        <authorList>
            <person name="Hara Y"/>
            <person name="Yamaguchi K"/>
            <person name="Onimaru K"/>
            <person name="Kadota M"/>
            <person name="Koyanagi M"/>
            <person name="Keeley SD"/>
            <person name="Tatsumi K"/>
            <person name="Tanaka K"/>
            <person name="Motone F"/>
            <person name="Kageyama Y"/>
            <person name="Nozu R"/>
            <person name="Adachi N"/>
            <person name="Nishimura O"/>
            <person name="Nakagawa R"/>
            <person name="Tanegashima C"/>
            <person name="Kiyatake I"/>
            <person name="Matsumoto R"/>
            <person name="Murakumo K"/>
            <person name="Nishida K"/>
            <person name="Terakita A"/>
            <person name="Kuratani S"/>
            <person name="Sato K"/>
            <person name="Hyodo S Kuraku.S."/>
        </authorList>
    </citation>
    <scope>NUCLEOTIDE SEQUENCE [LARGE SCALE GENOMIC DNA]</scope>
</reference>
<keyword evidence="3" id="KW-1185">Reference proteome</keyword>
<name>A0A401RRD3_CHIPU</name>
<proteinExistence type="predicted"/>
<feature type="compositionally biased region" description="Polar residues" evidence="1">
    <location>
        <begin position="28"/>
        <end position="44"/>
    </location>
</feature>
<dbReference type="OrthoDB" id="10564258at2759"/>
<evidence type="ECO:0000313" key="2">
    <source>
        <dbReference type="EMBL" id="GCC20540.1"/>
    </source>
</evidence>
<feature type="region of interest" description="Disordered" evidence="1">
    <location>
        <begin position="24"/>
        <end position="47"/>
    </location>
</feature>
<evidence type="ECO:0000313" key="3">
    <source>
        <dbReference type="Proteomes" id="UP000287033"/>
    </source>
</evidence>
<sequence>MNHKEGREGFANYAYHHSETLEMDRSAQGRSLSFHTSARQSHYQENPFDSPDFQRLWEWPEILQMRSMERDQSIGRPALIHVNPYENEVGYDNPVFETLEDDSSSTVLSIEDSYRHQVSSYIPDLHREVETSIMEPAAAQRRRTVGVTKRLASLAGLTLSQYSLPEAELSEEEREDKVRFIAELAKLSHNERMKAIQQLTMSIEEKREI</sequence>
<dbReference type="AlphaFoldDB" id="A0A401RRD3"/>